<feature type="transmembrane region" description="Helical" evidence="1">
    <location>
        <begin position="38"/>
        <end position="60"/>
    </location>
</feature>
<evidence type="ECO:0000256" key="1">
    <source>
        <dbReference type="SAM" id="Phobius"/>
    </source>
</evidence>
<keyword evidence="3" id="KW-1185">Reference proteome</keyword>
<keyword evidence="1" id="KW-0472">Membrane</keyword>
<evidence type="ECO:0000313" key="3">
    <source>
        <dbReference type="Proteomes" id="UP000826725"/>
    </source>
</evidence>
<feature type="transmembrane region" description="Helical" evidence="1">
    <location>
        <begin position="104"/>
        <end position="122"/>
    </location>
</feature>
<gene>
    <name evidence="2" type="ORF">DGMP_17210</name>
</gene>
<protein>
    <recommendedName>
        <fullName evidence="4">Major facilitator superfamily (MFS) profile domain-containing protein</fullName>
    </recommendedName>
</protein>
<keyword evidence="1" id="KW-1133">Transmembrane helix</keyword>
<reference evidence="2" key="1">
    <citation type="submission" date="2020-09" db="EMBL/GenBank/DDBJ databases">
        <title>Desulfogranum mesoprofundum gen. nov., sp. nov., a novel mesophilic, sulfate-reducing chemolithoautotroph isolated from a deep-sea hydrothermal vent chimney in the Suiyo Seamount.</title>
        <authorList>
            <person name="Hashimoto Y."/>
            <person name="Nakagawa S."/>
        </authorList>
    </citation>
    <scope>NUCLEOTIDE SEQUENCE</scope>
    <source>
        <strain evidence="2">KT2</strain>
    </source>
</reference>
<name>A0A8D5FL65_9BACT</name>
<accession>A0A8D5FL65</accession>
<evidence type="ECO:0000313" key="2">
    <source>
        <dbReference type="EMBL" id="BCL61028.1"/>
    </source>
</evidence>
<dbReference type="AlphaFoldDB" id="A0A8D5FL65"/>
<organism evidence="2 3">
    <name type="scientific">Desulfomarina profundi</name>
    <dbReference type="NCBI Taxonomy" id="2772557"/>
    <lineage>
        <taxon>Bacteria</taxon>
        <taxon>Pseudomonadati</taxon>
        <taxon>Thermodesulfobacteriota</taxon>
        <taxon>Desulfobulbia</taxon>
        <taxon>Desulfobulbales</taxon>
        <taxon>Desulfobulbaceae</taxon>
        <taxon>Desulfomarina</taxon>
    </lineage>
</organism>
<evidence type="ECO:0008006" key="4">
    <source>
        <dbReference type="Google" id="ProtNLM"/>
    </source>
</evidence>
<dbReference type="KEGG" id="dbk:DGMP_17210"/>
<proteinExistence type="predicted"/>
<keyword evidence="1" id="KW-0812">Transmembrane</keyword>
<sequence>MLTVRFGVRAILFLGAFLSAATNLLFMILAGGGADTTLLALVIGADNLSAGIATTAFVAFLSSLTSVSFTAVQYAIFSSVMTLFPKLIGGYSGTMVSTFGYERFFLITAVMGIPVLALVWAVRKI</sequence>
<dbReference type="EMBL" id="AP024086">
    <property type="protein sequence ID" value="BCL61028.1"/>
    <property type="molecule type" value="Genomic_DNA"/>
</dbReference>
<dbReference type="Proteomes" id="UP000826725">
    <property type="component" value="Chromosome"/>
</dbReference>
<feature type="transmembrane region" description="Helical" evidence="1">
    <location>
        <begin position="12"/>
        <end position="32"/>
    </location>
</feature>